<evidence type="ECO:0000313" key="2">
    <source>
        <dbReference type="EMBL" id="SJM69898.1"/>
    </source>
</evidence>
<organism evidence="2 3">
    <name type="scientific">Brevundimonas diminuta 3F5N</name>
    <dbReference type="NCBI Taxonomy" id="1255603"/>
    <lineage>
        <taxon>Bacteria</taxon>
        <taxon>Pseudomonadati</taxon>
        <taxon>Pseudomonadota</taxon>
        <taxon>Alphaproteobacteria</taxon>
        <taxon>Caulobacterales</taxon>
        <taxon>Caulobacteraceae</taxon>
        <taxon>Brevundimonas</taxon>
    </lineage>
</organism>
<sequence length="64" mass="6909">MQFQIDDMTCGSFVKHVTLAIAAIDPNARIEADTVARRISLDTTADADAVIRALADDGYTARLL</sequence>
<dbReference type="AlphaFoldDB" id="A0A1R4GNX4"/>
<dbReference type="Pfam" id="PF00403">
    <property type="entry name" value="HMA"/>
    <property type="match status" value="1"/>
</dbReference>
<dbReference type="OrthoDB" id="9801832at2"/>
<dbReference type="Gene3D" id="3.30.70.100">
    <property type="match status" value="1"/>
</dbReference>
<evidence type="ECO:0000313" key="3">
    <source>
        <dbReference type="Proteomes" id="UP000195766"/>
    </source>
</evidence>
<evidence type="ECO:0000259" key="1">
    <source>
        <dbReference type="PROSITE" id="PS50846"/>
    </source>
</evidence>
<proteinExistence type="predicted"/>
<dbReference type="PROSITE" id="PS50846">
    <property type="entry name" value="HMA_2"/>
    <property type="match status" value="1"/>
</dbReference>
<gene>
    <name evidence="2" type="ORF">FM111_14435</name>
</gene>
<dbReference type="InterPro" id="IPR006121">
    <property type="entry name" value="HMA_dom"/>
</dbReference>
<reference evidence="2 3" key="1">
    <citation type="submission" date="2017-02" db="EMBL/GenBank/DDBJ databases">
        <authorList>
            <person name="Peterson S.W."/>
        </authorList>
    </citation>
    <scope>NUCLEOTIDE SEQUENCE [LARGE SCALE GENOMIC DNA]</scope>
    <source>
        <strain evidence="2 3">3F5N</strain>
    </source>
</reference>
<dbReference type="CDD" id="cd00371">
    <property type="entry name" value="HMA"/>
    <property type="match status" value="1"/>
</dbReference>
<dbReference type="Proteomes" id="UP000195766">
    <property type="component" value="Unassembled WGS sequence"/>
</dbReference>
<dbReference type="SUPFAM" id="SSF55008">
    <property type="entry name" value="HMA, heavy metal-associated domain"/>
    <property type="match status" value="1"/>
</dbReference>
<dbReference type="RefSeq" id="WP_087141661.1">
    <property type="nucleotide sequence ID" value="NZ_FUIE01000083.1"/>
</dbReference>
<name>A0A1R4GNX4_BREDI</name>
<dbReference type="EMBL" id="FUIE01000083">
    <property type="protein sequence ID" value="SJM69898.1"/>
    <property type="molecule type" value="Genomic_DNA"/>
</dbReference>
<dbReference type="InterPro" id="IPR036163">
    <property type="entry name" value="HMA_dom_sf"/>
</dbReference>
<feature type="domain" description="HMA" evidence="1">
    <location>
        <begin position="1"/>
        <end position="62"/>
    </location>
</feature>
<accession>A0A1R4GNX4</accession>
<dbReference type="GO" id="GO:0046872">
    <property type="term" value="F:metal ion binding"/>
    <property type="evidence" value="ECO:0007669"/>
    <property type="project" value="InterPro"/>
</dbReference>
<protein>
    <recommendedName>
        <fullName evidence="1">HMA domain-containing protein</fullName>
    </recommendedName>
</protein>